<keyword evidence="2" id="KW-0169">Cobalamin biosynthesis</keyword>
<evidence type="ECO:0000256" key="1">
    <source>
        <dbReference type="ARBA" id="ARBA00004953"/>
    </source>
</evidence>
<dbReference type="AlphaFoldDB" id="A0A1M6UAD0"/>
<keyword evidence="5" id="KW-0949">S-adenosyl-L-methionine</keyword>
<dbReference type="UniPathway" id="UPA00148"/>
<dbReference type="InterPro" id="IPR000878">
    <property type="entry name" value="4pyrrol_Mease"/>
</dbReference>
<dbReference type="GO" id="GO:0032259">
    <property type="term" value="P:methylation"/>
    <property type="evidence" value="ECO:0007669"/>
    <property type="project" value="UniProtKB-KW"/>
</dbReference>
<dbReference type="InterPro" id="IPR006363">
    <property type="entry name" value="Cbl_synth_CobJ/CibH_dom"/>
</dbReference>
<dbReference type="GO" id="GO:0009236">
    <property type="term" value="P:cobalamin biosynthetic process"/>
    <property type="evidence" value="ECO:0007669"/>
    <property type="project" value="UniProtKB-UniPathway"/>
</dbReference>
<dbReference type="InterPro" id="IPR035996">
    <property type="entry name" value="4pyrrol_Methylase_sf"/>
</dbReference>
<dbReference type="Gene3D" id="3.40.1010.10">
    <property type="entry name" value="Cobalt-precorrin-4 Transmethylase, Domain 1"/>
    <property type="match status" value="1"/>
</dbReference>
<keyword evidence="8" id="KW-1185">Reference proteome</keyword>
<keyword evidence="4 7" id="KW-0808">Transferase</keyword>
<dbReference type="Proteomes" id="UP000183994">
    <property type="component" value="Unassembled WGS sequence"/>
</dbReference>
<evidence type="ECO:0000256" key="5">
    <source>
        <dbReference type="ARBA" id="ARBA00022691"/>
    </source>
</evidence>
<dbReference type="NCBIfam" id="TIGR01466">
    <property type="entry name" value="cobJ_cbiH"/>
    <property type="match status" value="1"/>
</dbReference>
<protein>
    <submittedName>
        <fullName evidence="7">Precorrin-3B C17-methyltransferase</fullName>
    </submittedName>
</protein>
<proteinExistence type="predicted"/>
<dbReference type="STRING" id="1121393.SAMN02745216_03839"/>
<accession>A0A1M6UAD0</accession>
<dbReference type="InterPro" id="IPR014776">
    <property type="entry name" value="4pyrrole_Mease_sub2"/>
</dbReference>
<name>A0A1M6UAD0_9BACT</name>
<dbReference type="PANTHER" id="PTHR47036">
    <property type="entry name" value="COBALT-FACTOR III C(17)-METHYLTRANSFERASE-RELATED"/>
    <property type="match status" value="1"/>
</dbReference>
<evidence type="ECO:0000313" key="8">
    <source>
        <dbReference type="Proteomes" id="UP000183994"/>
    </source>
</evidence>
<dbReference type="OrthoDB" id="9772960at2"/>
<dbReference type="Pfam" id="PF00590">
    <property type="entry name" value="TP_methylase"/>
    <property type="match status" value="1"/>
</dbReference>
<evidence type="ECO:0000259" key="6">
    <source>
        <dbReference type="Pfam" id="PF00590"/>
    </source>
</evidence>
<keyword evidence="3 7" id="KW-0489">Methyltransferase</keyword>
<reference evidence="8" key="1">
    <citation type="submission" date="2016-11" db="EMBL/GenBank/DDBJ databases">
        <authorList>
            <person name="Varghese N."/>
            <person name="Submissions S."/>
        </authorList>
    </citation>
    <scope>NUCLEOTIDE SEQUENCE [LARGE SCALE GENOMIC DNA]</scope>
    <source>
        <strain evidence="8">DSM 16219</strain>
    </source>
</reference>
<evidence type="ECO:0000256" key="2">
    <source>
        <dbReference type="ARBA" id="ARBA00022573"/>
    </source>
</evidence>
<feature type="domain" description="Tetrapyrrole methylase" evidence="6">
    <location>
        <begin position="2"/>
        <end position="215"/>
    </location>
</feature>
<dbReference type="InterPro" id="IPR014777">
    <property type="entry name" value="4pyrrole_Mease_sub1"/>
</dbReference>
<dbReference type="InterPro" id="IPR051810">
    <property type="entry name" value="Precorrin_MeTrfase"/>
</dbReference>
<dbReference type="PANTHER" id="PTHR47036:SF1">
    <property type="entry name" value="COBALT-FACTOR III C(17)-METHYLTRANSFERASE-RELATED"/>
    <property type="match status" value="1"/>
</dbReference>
<dbReference type="SUPFAM" id="SSF53790">
    <property type="entry name" value="Tetrapyrrole methylase"/>
    <property type="match status" value="1"/>
</dbReference>
<dbReference type="CDD" id="cd11646">
    <property type="entry name" value="Precorrin_3B_C17_MT"/>
    <property type="match status" value="1"/>
</dbReference>
<dbReference type="GO" id="GO:0008168">
    <property type="term" value="F:methyltransferase activity"/>
    <property type="evidence" value="ECO:0007669"/>
    <property type="project" value="UniProtKB-KW"/>
</dbReference>
<dbReference type="Gene3D" id="3.30.950.10">
    <property type="entry name" value="Methyltransferase, Cobalt-precorrin-4 Transmethylase, Domain 2"/>
    <property type="match status" value="1"/>
</dbReference>
<evidence type="ECO:0000313" key="7">
    <source>
        <dbReference type="EMBL" id="SHK66136.1"/>
    </source>
</evidence>
<evidence type="ECO:0000256" key="4">
    <source>
        <dbReference type="ARBA" id="ARBA00022679"/>
    </source>
</evidence>
<sequence>MGTGPGAEFHMSGRAKEVLGFVDIVVGYKTYLEIIEPVIQGKKTLATGMTKEVDRVEAAIDAALKGQSCALVSGGDPGVYAMAGLVLEILATRNIACNSCDAGAEGSLNVEVVPGIPALCAGAALLGAPLTHDFAAISLSDLLTPWELIEKRIAAAASADFVIAIYNPKSKKRDWQLNRAREIILEHRAGATPVGVVTGAMRENQRIQLSSLQDLDKADVGMQSIVFIGNSSTFIHGDLMITPRGYSKKYDI</sequence>
<organism evidence="7 8">
    <name type="scientific">Desulfatibacillum alkenivorans DSM 16219</name>
    <dbReference type="NCBI Taxonomy" id="1121393"/>
    <lineage>
        <taxon>Bacteria</taxon>
        <taxon>Pseudomonadati</taxon>
        <taxon>Thermodesulfobacteriota</taxon>
        <taxon>Desulfobacteria</taxon>
        <taxon>Desulfobacterales</taxon>
        <taxon>Desulfatibacillaceae</taxon>
        <taxon>Desulfatibacillum</taxon>
    </lineage>
</organism>
<dbReference type="EMBL" id="FQZU01000030">
    <property type="protein sequence ID" value="SHK66136.1"/>
    <property type="molecule type" value="Genomic_DNA"/>
</dbReference>
<comment type="pathway">
    <text evidence="1">Cofactor biosynthesis; adenosylcobalamin biosynthesis.</text>
</comment>
<evidence type="ECO:0000256" key="3">
    <source>
        <dbReference type="ARBA" id="ARBA00022603"/>
    </source>
</evidence>
<gene>
    <name evidence="7" type="ORF">SAMN02745216_03839</name>
</gene>